<dbReference type="HOGENOM" id="CLU_1633728_0_0_10"/>
<feature type="signal peptide" evidence="1">
    <location>
        <begin position="1"/>
        <end position="18"/>
    </location>
</feature>
<dbReference type="Proteomes" id="UP000005631">
    <property type="component" value="Chromosome"/>
</dbReference>
<protein>
    <recommendedName>
        <fullName evidence="4">DUF4252 domain-containing protein</fullName>
    </recommendedName>
</protein>
<dbReference type="STRING" id="926562.Oweho_0899"/>
<evidence type="ECO:0000313" key="2">
    <source>
        <dbReference type="EMBL" id="AEV31910.1"/>
    </source>
</evidence>
<name>G8R2V5_OWEHD</name>
<keyword evidence="1" id="KW-0732">Signal</keyword>
<dbReference type="AlphaFoldDB" id="G8R2V5"/>
<evidence type="ECO:0000256" key="1">
    <source>
        <dbReference type="SAM" id="SignalP"/>
    </source>
</evidence>
<accession>G8R2V5</accession>
<dbReference type="PATRIC" id="fig|926562.3.peg.915"/>
<organism evidence="2 3">
    <name type="scientific">Owenweeksia hongkongensis (strain DSM 17368 / CIP 108786 / JCM 12287 / NRRL B-23963 / UST20020801)</name>
    <dbReference type="NCBI Taxonomy" id="926562"/>
    <lineage>
        <taxon>Bacteria</taxon>
        <taxon>Pseudomonadati</taxon>
        <taxon>Bacteroidota</taxon>
        <taxon>Flavobacteriia</taxon>
        <taxon>Flavobacteriales</taxon>
        <taxon>Owenweeksiaceae</taxon>
        <taxon>Owenweeksia</taxon>
    </lineage>
</organism>
<dbReference type="RefSeq" id="WP_014201271.1">
    <property type="nucleotide sequence ID" value="NC_016599.1"/>
</dbReference>
<proteinExistence type="predicted"/>
<dbReference type="EMBL" id="CP003156">
    <property type="protein sequence ID" value="AEV31910.1"/>
    <property type="molecule type" value="Genomic_DNA"/>
</dbReference>
<evidence type="ECO:0008006" key="4">
    <source>
        <dbReference type="Google" id="ProtNLM"/>
    </source>
</evidence>
<reference evidence="2 3" key="1">
    <citation type="journal article" date="2012" name="Stand. Genomic Sci.">
        <title>Genome sequence of the orange-pigmented seawater bacterium Owenweeksia hongkongensis type strain (UST20020801(T)).</title>
        <authorList>
            <person name="Riedel T."/>
            <person name="Held B."/>
            <person name="Nolan M."/>
            <person name="Lucas S."/>
            <person name="Lapidus A."/>
            <person name="Tice H."/>
            <person name="Del Rio T.G."/>
            <person name="Cheng J.F."/>
            <person name="Han C."/>
            <person name="Tapia R."/>
            <person name="Goodwin L.A."/>
            <person name="Pitluck S."/>
            <person name="Liolios K."/>
            <person name="Mavromatis K."/>
            <person name="Pagani I."/>
            <person name="Ivanova N."/>
            <person name="Mikhailova N."/>
            <person name="Pati A."/>
            <person name="Chen A."/>
            <person name="Palaniappan K."/>
            <person name="Rohde M."/>
            <person name="Tindall B.J."/>
            <person name="Detter J.C."/>
            <person name="Goker M."/>
            <person name="Woyke T."/>
            <person name="Bristow J."/>
            <person name="Eisen J.A."/>
            <person name="Markowitz V."/>
            <person name="Hugenholtz P."/>
            <person name="Klenk H.P."/>
            <person name="Kyrpides N.C."/>
        </authorList>
    </citation>
    <scope>NUCLEOTIDE SEQUENCE</scope>
    <source>
        <strain evidence="3">DSM 17368 / JCM 12287 / NRRL B-23963</strain>
    </source>
</reference>
<dbReference type="KEGG" id="oho:Oweho_0899"/>
<gene>
    <name evidence="2" type="ordered locus">Oweho_0899</name>
</gene>
<keyword evidence="3" id="KW-1185">Reference proteome</keyword>
<evidence type="ECO:0000313" key="3">
    <source>
        <dbReference type="Proteomes" id="UP000005631"/>
    </source>
</evidence>
<feature type="chain" id="PRO_5003514585" description="DUF4252 domain-containing protein" evidence="1">
    <location>
        <begin position="19"/>
        <end position="162"/>
    </location>
</feature>
<sequence>MKYLFLLITLFTINVAHAQTQEDFDEMGRKVLSMVTDSVPAQTLQFIRRSEYFEVIDKQPISDNQKSILKQKLNVNLSDQHSVVQNSLTGLRETYEVERKEGATFEYHETIYELMDRSVDTYTAKTTYLYKSGKTQTLVSFIYDVAWLGNRFVLIGEIKEDF</sequence>